<dbReference type="Gene3D" id="3.20.20.80">
    <property type="entry name" value="Glycosidases"/>
    <property type="match status" value="1"/>
</dbReference>
<organism evidence="11 12">
    <name type="scientific">Cohnella kolymensis</name>
    <dbReference type="NCBI Taxonomy" id="1590652"/>
    <lineage>
        <taxon>Bacteria</taxon>
        <taxon>Bacillati</taxon>
        <taxon>Bacillota</taxon>
        <taxon>Bacilli</taxon>
        <taxon>Bacillales</taxon>
        <taxon>Paenibacillaceae</taxon>
        <taxon>Cohnella</taxon>
    </lineage>
</organism>
<evidence type="ECO:0000256" key="8">
    <source>
        <dbReference type="ARBA" id="ARBA00023326"/>
    </source>
</evidence>
<evidence type="ECO:0000256" key="4">
    <source>
        <dbReference type="ARBA" id="ARBA00022801"/>
    </source>
</evidence>
<dbReference type="InterPro" id="IPR017853">
    <property type="entry name" value="GH"/>
</dbReference>
<evidence type="ECO:0000313" key="11">
    <source>
        <dbReference type="EMBL" id="KIL34293.1"/>
    </source>
</evidence>
<dbReference type="NCBIfam" id="TIGR03356">
    <property type="entry name" value="BGL"/>
    <property type="match status" value="1"/>
</dbReference>
<dbReference type="SUPFAM" id="SSF51445">
    <property type="entry name" value="(Trans)glycosidases"/>
    <property type="match status" value="1"/>
</dbReference>
<name>A0ABR5A0W7_9BACL</name>
<proteinExistence type="inferred from homology"/>
<evidence type="ECO:0000256" key="1">
    <source>
        <dbReference type="ARBA" id="ARBA00000448"/>
    </source>
</evidence>
<comment type="caution">
    <text evidence="11">The sequence shown here is derived from an EMBL/GenBank/DDBJ whole genome shotgun (WGS) entry which is preliminary data.</text>
</comment>
<sequence length="446" mass="51542">MTNMTFPESFRWGTATSAFQIEGGVHEGGRGESIWDRFCHTPGKVANGDHADIACGHYHRYKEDVALIAELGIPNYRFSIAWPRIFPRKGELNQEGLEFYSRVLDELERHDIEPMATIFHWDLPQWLQDEGGWANRNIIPQFLEYAEVLFKAFGHRVKRWNTINEPWVVAMLGHGEGVNAPGHTDWYEALAVSHHVLLAHGLTVQRYKELGYKGEIGVVLNFTPIEAATDSHSDRDAALRKDGYFNRWYLDPIFKGAYPQDMVALYEKKLRPLDFIQTGDLQNIRTPGDFLGFNYYTRSVVKEGNQFPLIDVDYVQTDAAKTDMGWDIYEESLYRLLTRLKVEYTDLPLYITENGAAFDHPVEDGQVHDRNRIEYIAAHLEVCHRFIQEGGNLAGYFVWSFMDNFEWALGYQKRFGIVHVDYDTLERTPKDSAKWYAEVIRNNGLV</sequence>
<evidence type="ECO:0000256" key="9">
    <source>
        <dbReference type="PROSITE-ProRule" id="PRU10055"/>
    </source>
</evidence>
<gene>
    <name evidence="11" type="ORF">SD71_19755</name>
</gene>
<dbReference type="PROSITE" id="PS00653">
    <property type="entry name" value="GLYCOSYL_HYDROL_F1_2"/>
    <property type="match status" value="1"/>
</dbReference>
<keyword evidence="5" id="KW-0136">Cellulose degradation</keyword>
<dbReference type="InterPro" id="IPR001360">
    <property type="entry name" value="Glyco_hydro_1"/>
</dbReference>
<evidence type="ECO:0000256" key="3">
    <source>
        <dbReference type="ARBA" id="ARBA00012744"/>
    </source>
</evidence>
<comment type="catalytic activity">
    <reaction evidence="1 10">
        <text>Hydrolysis of terminal, non-reducing beta-D-glucosyl residues with release of beta-D-glucose.</text>
        <dbReference type="EC" id="3.2.1.21"/>
    </reaction>
</comment>
<evidence type="ECO:0000313" key="12">
    <source>
        <dbReference type="Proteomes" id="UP000054526"/>
    </source>
</evidence>
<dbReference type="PANTHER" id="PTHR10353">
    <property type="entry name" value="GLYCOSYL HYDROLASE"/>
    <property type="match status" value="1"/>
</dbReference>
<keyword evidence="6" id="KW-0119">Carbohydrate metabolism</keyword>
<dbReference type="EMBL" id="JXAL01000033">
    <property type="protein sequence ID" value="KIL34293.1"/>
    <property type="molecule type" value="Genomic_DNA"/>
</dbReference>
<evidence type="ECO:0000256" key="10">
    <source>
        <dbReference type="RuleBase" id="RU361175"/>
    </source>
</evidence>
<dbReference type="PANTHER" id="PTHR10353:SF36">
    <property type="entry name" value="LP05116P"/>
    <property type="match status" value="1"/>
</dbReference>
<protein>
    <recommendedName>
        <fullName evidence="3 10">Beta-glucosidase</fullName>
        <ecNumber evidence="3 10">3.2.1.21</ecNumber>
    </recommendedName>
</protein>
<dbReference type="Pfam" id="PF00232">
    <property type="entry name" value="Glyco_hydro_1"/>
    <property type="match status" value="1"/>
</dbReference>
<evidence type="ECO:0000256" key="6">
    <source>
        <dbReference type="ARBA" id="ARBA00023277"/>
    </source>
</evidence>
<accession>A0ABR5A0W7</accession>
<evidence type="ECO:0000256" key="7">
    <source>
        <dbReference type="ARBA" id="ARBA00023295"/>
    </source>
</evidence>
<dbReference type="Proteomes" id="UP000054526">
    <property type="component" value="Unassembled WGS sequence"/>
</dbReference>
<comment type="similarity">
    <text evidence="2 10">Belongs to the glycosyl hydrolase 1 family.</text>
</comment>
<keyword evidence="7 10" id="KW-0326">Glycosidase</keyword>
<dbReference type="PROSITE" id="PS00572">
    <property type="entry name" value="GLYCOSYL_HYDROL_F1_1"/>
    <property type="match status" value="1"/>
</dbReference>
<feature type="active site" description="Nucleophile" evidence="9">
    <location>
        <position position="353"/>
    </location>
</feature>
<dbReference type="RefSeq" id="WP_041067160.1">
    <property type="nucleotide sequence ID" value="NZ_JXAL01000033.1"/>
</dbReference>
<reference evidence="11 12" key="1">
    <citation type="submission" date="2014-12" db="EMBL/GenBank/DDBJ databases">
        <title>Draft genome sequence of Cohnella kolymensis strain B-2846.</title>
        <authorList>
            <person name="Karlyshev A.V."/>
            <person name="Kudryashova E.B."/>
        </authorList>
    </citation>
    <scope>NUCLEOTIDE SEQUENCE [LARGE SCALE GENOMIC DNA]</scope>
    <source>
        <strain evidence="11 12">VKM B-2846</strain>
    </source>
</reference>
<evidence type="ECO:0000256" key="2">
    <source>
        <dbReference type="ARBA" id="ARBA00010838"/>
    </source>
</evidence>
<keyword evidence="12" id="KW-1185">Reference proteome</keyword>
<dbReference type="EC" id="3.2.1.21" evidence="3 10"/>
<keyword evidence="8" id="KW-0624">Polysaccharide degradation</keyword>
<dbReference type="InterPro" id="IPR017736">
    <property type="entry name" value="Glyco_hydro_1_beta-glucosidase"/>
</dbReference>
<dbReference type="PRINTS" id="PR00131">
    <property type="entry name" value="GLHYDRLASE1"/>
</dbReference>
<evidence type="ECO:0000256" key="5">
    <source>
        <dbReference type="ARBA" id="ARBA00023001"/>
    </source>
</evidence>
<keyword evidence="4 10" id="KW-0378">Hydrolase</keyword>
<dbReference type="InterPro" id="IPR018120">
    <property type="entry name" value="Glyco_hydro_1_AS"/>
</dbReference>
<dbReference type="InterPro" id="IPR033132">
    <property type="entry name" value="GH_1_N_CS"/>
</dbReference>